<gene>
    <name evidence="6" type="ORF">DP939_06910</name>
</gene>
<dbReference type="OrthoDB" id="5723200at2"/>
<protein>
    <submittedName>
        <fullName evidence="6">LLM class flavin-dependent oxidoreductase</fullName>
    </submittedName>
</protein>
<dbReference type="GO" id="GO:0046306">
    <property type="term" value="P:alkanesulfonate catabolic process"/>
    <property type="evidence" value="ECO:0007669"/>
    <property type="project" value="TreeGrafter"/>
</dbReference>
<evidence type="ECO:0000256" key="1">
    <source>
        <dbReference type="ARBA" id="ARBA00022630"/>
    </source>
</evidence>
<dbReference type="InterPro" id="IPR036661">
    <property type="entry name" value="Luciferase-like_sf"/>
</dbReference>
<dbReference type="Proteomes" id="UP000253303">
    <property type="component" value="Unassembled WGS sequence"/>
</dbReference>
<evidence type="ECO:0000256" key="2">
    <source>
        <dbReference type="ARBA" id="ARBA00022643"/>
    </source>
</evidence>
<evidence type="ECO:0000313" key="7">
    <source>
        <dbReference type="Proteomes" id="UP000253303"/>
    </source>
</evidence>
<dbReference type="SUPFAM" id="SSF51679">
    <property type="entry name" value="Bacterial luciferase-like"/>
    <property type="match status" value="1"/>
</dbReference>
<keyword evidence="2" id="KW-0288">FMN</keyword>
<evidence type="ECO:0000256" key="4">
    <source>
        <dbReference type="ARBA" id="ARBA00023033"/>
    </source>
</evidence>
<dbReference type="InterPro" id="IPR050172">
    <property type="entry name" value="SsuD_RutA_monooxygenase"/>
</dbReference>
<keyword evidence="3" id="KW-0560">Oxidoreductase</keyword>
<accession>A0A366M4X9</accession>
<keyword evidence="4" id="KW-0503">Monooxygenase</keyword>
<evidence type="ECO:0000313" key="6">
    <source>
        <dbReference type="EMBL" id="RBQ20800.1"/>
    </source>
</evidence>
<dbReference type="GO" id="GO:0008726">
    <property type="term" value="F:alkanesulfonate monooxygenase activity"/>
    <property type="evidence" value="ECO:0007669"/>
    <property type="project" value="TreeGrafter"/>
</dbReference>
<evidence type="ECO:0000259" key="5">
    <source>
        <dbReference type="Pfam" id="PF00296"/>
    </source>
</evidence>
<dbReference type="AlphaFoldDB" id="A0A366M4X9"/>
<dbReference type="RefSeq" id="WP_113979757.1">
    <property type="nucleotide sequence ID" value="NZ_QMEY01000002.1"/>
</dbReference>
<sequence length="283" mass="29977">MEIGLALPTTVPDVSGPALLEWARRAERLGFSTLGVLDRVMYANHEPLMSLAAAAAVTERIRLATTVLLAACRDSTLLAKQLVTLDHLCGGRLTVGLAAGDREDDFTATGTSFADRGRRLDETVRELRAAWSGAGPGLKPHGRPPLLIGGHSATAMRRSARSGDGWISGGSSVTRYADQVARVRAEWQRQGRAESPRLVSLCYVSLGPDGAERAGRYVRDYYAFAGAKAANVAAGVVTDPARLRDLARGYAEAGCDELILLPCAADPEQADLIAVAVLNEGRG</sequence>
<keyword evidence="1" id="KW-0285">Flavoprotein</keyword>
<name>A0A366M4X9_9ACTN</name>
<dbReference type="InterPro" id="IPR011251">
    <property type="entry name" value="Luciferase-like_dom"/>
</dbReference>
<proteinExistence type="predicted"/>
<feature type="domain" description="Luciferase-like" evidence="5">
    <location>
        <begin position="1"/>
        <end position="235"/>
    </location>
</feature>
<organism evidence="6 7">
    <name type="scientific">Spongiactinospora rosea</name>
    <dbReference type="NCBI Taxonomy" id="2248750"/>
    <lineage>
        <taxon>Bacteria</taxon>
        <taxon>Bacillati</taxon>
        <taxon>Actinomycetota</taxon>
        <taxon>Actinomycetes</taxon>
        <taxon>Streptosporangiales</taxon>
        <taxon>Streptosporangiaceae</taxon>
        <taxon>Spongiactinospora</taxon>
    </lineage>
</organism>
<dbReference type="PANTHER" id="PTHR42847">
    <property type="entry name" value="ALKANESULFONATE MONOOXYGENASE"/>
    <property type="match status" value="1"/>
</dbReference>
<dbReference type="Gene3D" id="3.20.20.30">
    <property type="entry name" value="Luciferase-like domain"/>
    <property type="match status" value="1"/>
</dbReference>
<keyword evidence="7" id="KW-1185">Reference proteome</keyword>
<dbReference type="PANTHER" id="PTHR42847:SF4">
    <property type="entry name" value="ALKANESULFONATE MONOOXYGENASE-RELATED"/>
    <property type="match status" value="1"/>
</dbReference>
<comment type="caution">
    <text evidence="6">The sequence shown here is derived from an EMBL/GenBank/DDBJ whole genome shotgun (WGS) entry which is preliminary data.</text>
</comment>
<dbReference type="EMBL" id="QMEY01000002">
    <property type="protein sequence ID" value="RBQ20800.1"/>
    <property type="molecule type" value="Genomic_DNA"/>
</dbReference>
<reference evidence="6 7" key="1">
    <citation type="submission" date="2018-06" db="EMBL/GenBank/DDBJ databases">
        <title>Sphaerisporangium craniellae sp. nov., isolated from a marine sponge in the South China Sea.</title>
        <authorList>
            <person name="Li L."/>
        </authorList>
    </citation>
    <scope>NUCLEOTIDE SEQUENCE [LARGE SCALE GENOMIC DNA]</scope>
    <source>
        <strain evidence="6 7">LHW63015</strain>
    </source>
</reference>
<evidence type="ECO:0000256" key="3">
    <source>
        <dbReference type="ARBA" id="ARBA00023002"/>
    </source>
</evidence>
<dbReference type="Pfam" id="PF00296">
    <property type="entry name" value="Bac_luciferase"/>
    <property type="match status" value="1"/>
</dbReference>